<evidence type="ECO:0000313" key="4">
    <source>
        <dbReference type="Proteomes" id="UP000800200"/>
    </source>
</evidence>
<protein>
    <submittedName>
        <fullName evidence="3">XAP5-domain-containing protein</fullName>
    </submittedName>
</protein>
<evidence type="ECO:0000256" key="1">
    <source>
        <dbReference type="SAM" id="MobiDB-lite"/>
    </source>
</evidence>
<dbReference type="PANTHER" id="PTHR12722:SF0">
    <property type="entry name" value="PROTEIN FAM50A"/>
    <property type="match status" value="1"/>
</dbReference>
<feature type="compositionally biased region" description="Basic and acidic residues" evidence="1">
    <location>
        <begin position="54"/>
        <end position="64"/>
    </location>
</feature>
<gene>
    <name evidence="3" type="ORF">K469DRAFT_752257</name>
</gene>
<feature type="compositionally biased region" description="Polar residues" evidence="1">
    <location>
        <begin position="1"/>
        <end position="31"/>
    </location>
</feature>
<dbReference type="GO" id="GO:0006325">
    <property type="term" value="P:chromatin organization"/>
    <property type="evidence" value="ECO:0007669"/>
    <property type="project" value="TreeGrafter"/>
</dbReference>
<feature type="region of interest" description="Disordered" evidence="1">
    <location>
        <begin position="285"/>
        <end position="325"/>
    </location>
</feature>
<keyword evidence="4" id="KW-1185">Reference proteome</keyword>
<organism evidence="3 4">
    <name type="scientific">Zopfia rhizophila CBS 207.26</name>
    <dbReference type="NCBI Taxonomy" id="1314779"/>
    <lineage>
        <taxon>Eukaryota</taxon>
        <taxon>Fungi</taxon>
        <taxon>Dikarya</taxon>
        <taxon>Ascomycota</taxon>
        <taxon>Pezizomycotina</taxon>
        <taxon>Dothideomycetes</taxon>
        <taxon>Dothideomycetes incertae sedis</taxon>
        <taxon>Zopfiaceae</taxon>
        <taxon>Zopfia</taxon>
    </lineage>
</organism>
<reference evidence="3" key="1">
    <citation type="journal article" date="2020" name="Stud. Mycol.">
        <title>101 Dothideomycetes genomes: a test case for predicting lifestyles and emergence of pathogens.</title>
        <authorList>
            <person name="Haridas S."/>
            <person name="Albert R."/>
            <person name="Binder M."/>
            <person name="Bloem J."/>
            <person name="Labutti K."/>
            <person name="Salamov A."/>
            <person name="Andreopoulos B."/>
            <person name="Baker S."/>
            <person name="Barry K."/>
            <person name="Bills G."/>
            <person name="Bluhm B."/>
            <person name="Cannon C."/>
            <person name="Castanera R."/>
            <person name="Culley D."/>
            <person name="Daum C."/>
            <person name="Ezra D."/>
            <person name="Gonzalez J."/>
            <person name="Henrissat B."/>
            <person name="Kuo A."/>
            <person name="Liang C."/>
            <person name="Lipzen A."/>
            <person name="Lutzoni F."/>
            <person name="Magnuson J."/>
            <person name="Mondo S."/>
            <person name="Nolan M."/>
            <person name="Ohm R."/>
            <person name="Pangilinan J."/>
            <person name="Park H.-J."/>
            <person name="Ramirez L."/>
            <person name="Alfaro M."/>
            <person name="Sun H."/>
            <person name="Tritt A."/>
            <person name="Yoshinaga Y."/>
            <person name="Zwiers L.-H."/>
            <person name="Turgeon B."/>
            <person name="Goodwin S."/>
            <person name="Spatafora J."/>
            <person name="Crous P."/>
            <person name="Grigoriev I."/>
        </authorList>
    </citation>
    <scope>NUCLEOTIDE SEQUENCE</scope>
    <source>
        <strain evidence="3">CBS 207.26</strain>
    </source>
</reference>
<accession>A0A6A6DRC5</accession>
<dbReference type="InterPro" id="IPR007005">
    <property type="entry name" value="XAP5"/>
</dbReference>
<dbReference type="GO" id="GO:0005634">
    <property type="term" value="C:nucleus"/>
    <property type="evidence" value="ECO:0007669"/>
    <property type="project" value="InterPro"/>
</dbReference>
<dbReference type="EMBL" id="ML994649">
    <property type="protein sequence ID" value="KAF2182167.1"/>
    <property type="molecule type" value="Genomic_DNA"/>
</dbReference>
<name>A0A6A6DRC5_9PEZI</name>
<dbReference type="AlphaFoldDB" id="A0A6A6DRC5"/>
<feature type="domain" description="FAM50A/XAP5 C-terminal" evidence="2">
    <location>
        <begin position="183"/>
        <end position="361"/>
    </location>
</feature>
<proteinExistence type="predicted"/>
<evidence type="ECO:0000313" key="3">
    <source>
        <dbReference type="EMBL" id="KAF2182167.1"/>
    </source>
</evidence>
<dbReference type="OrthoDB" id="1562195at2759"/>
<dbReference type="PANTHER" id="PTHR12722">
    <property type="entry name" value="XAP-5 PROTEIN-RELATED"/>
    <property type="match status" value="1"/>
</dbReference>
<dbReference type="Proteomes" id="UP000800200">
    <property type="component" value="Unassembled WGS sequence"/>
</dbReference>
<dbReference type="Pfam" id="PF04921">
    <property type="entry name" value="XAP5"/>
    <property type="match status" value="1"/>
</dbReference>
<feature type="compositionally biased region" description="Polar residues" evidence="1">
    <location>
        <begin position="109"/>
        <end position="131"/>
    </location>
</feature>
<feature type="compositionally biased region" description="Basic and acidic residues" evidence="1">
    <location>
        <begin position="300"/>
        <end position="311"/>
    </location>
</feature>
<dbReference type="InterPro" id="IPR048337">
    <property type="entry name" value="FAM50A/XAP5_C"/>
</dbReference>
<evidence type="ECO:0000259" key="2">
    <source>
        <dbReference type="Pfam" id="PF04921"/>
    </source>
</evidence>
<sequence>MDKFAPSSSNGSRSATPNPTPNSRFTSQASTAEDLLKEQTVGLFRLSDFRKRRAEALERKEREGSNTPSGATTPRDGASTPQPTFKKKRKIAAKGKLSFGLDEGDDADSSTSAAVTPSANTPNDSSVVNSETESKVPKKRLVANSNIIFKPKAMTKPALLREAQEAELLRKDFVAMRDAVKATEVIIPFVFYDGANVPGGACRVKKGDHIWLFLDKARKLGAELGVGGDKSKRDWARVSVDDLMLVRGEIIVPHHYDFYYFLSNKIVGFNGPIFDYSVQATKATPISTEPETTQPSDYNPLDRPDKSRDKSPTIPDSDLEGFNDDPTITKVVDRRWYERNKHIFPASVWEEYNPDKEFSHSQRKDAEGNAFFFS</sequence>
<feature type="region of interest" description="Disordered" evidence="1">
    <location>
        <begin position="1"/>
        <end position="134"/>
    </location>
</feature>
<feature type="compositionally biased region" description="Polar residues" evidence="1">
    <location>
        <begin position="285"/>
        <end position="297"/>
    </location>
</feature>